<organism evidence="1 2">
    <name type="scientific">Portunus trituberculatus</name>
    <name type="common">Swimming crab</name>
    <name type="synonym">Neptunus trituberculatus</name>
    <dbReference type="NCBI Taxonomy" id="210409"/>
    <lineage>
        <taxon>Eukaryota</taxon>
        <taxon>Metazoa</taxon>
        <taxon>Ecdysozoa</taxon>
        <taxon>Arthropoda</taxon>
        <taxon>Crustacea</taxon>
        <taxon>Multicrustacea</taxon>
        <taxon>Malacostraca</taxon>
        <taxon>Eumalacostraca</taxon>
        <taxon>Eucarida</taxon>
        <taxon>Decapoda</taxon>
        <taxon>Pleocyemata</taxon>
        <taxon>Brachyura</taxon>
        <taxon>Eubrachyura</taxon>
        <taxon>Portunoidea</taxon>
        <taxon>Portunidae</taxon>
        <taxon>Portuninae</taxon>
        <taxon>Portunus</taxon>
    </lineage>
</organism>
<evidence type="ECO:0000313" key="1">
    <source>
        <dbReference type="EMBL" id="MPD05089.1"/>
    </source>
</evidence>
<proteinExistence type="predicted"/>
<keyword evidence="2" id="KW-1185">Reference proteome</keyword>
<comment type="caution">
    <text evidence="1">The sequence shown here is derived from an EMBL/GenBank/DDBJ whole genome shotgun (WGS) entry which is preliminary data.</text>
</comment>
<reference evidence="1 2" key="1">
    <citation type="submission" date="2019-05" db="EMBL/GenBank/DDBJ databases">
        <title>Another draft genome of Portunus trituberculatus and its Hox gene families provides insights of decapod evolution.</title>
        <authorList>
            <person name="Jeong J.-H."/>
            <person name="Song I."/>
            <person name="Kim S."/>
            <person name="Choi T."/>
            <person name="Kim D."/>
            <person name="Ryu S."/>
            <person name="Kim W."/>
        </authorList>
    </citation>
    <scope>NUCLEOTIDE SEQUENCE [LARGE SCALE GENOMIC DNA]</scope>
    <source>
        <tissue evidence="1">Muscle</tissue>
    </source>
</reference>
<protein>
    <submittedName>
        <fullName evidence="1">Uncharacterized protein</fullName>
    </submittedName>
</protein>
<gene>
    <name evidence="1" type="ORF">E2C01_100814</name>
</gene>
<dbReference type="Proteomes" id="UP000324222">
    <property type="component" value="Unassembled WGS sequence"/>
</dbReference>
<accession>A0A5B7KIW1</accession>
<evidence type="ECO:0000313" key="2">
    <source>
        <dbReference type="Proteomes" id="UP000324222"/>
    </source>
</evidence>
<sequence>MESAAPASCEQTEKAKKYDRQLRTAEYVLGEGVGGDAWRGATMPSHTALVYITRTVTTADLVKS</sequence>
<name>A0A5B7KIW1_PORTR</name>
<dbReference type="AlphaFoldDB" id="A0A5B7KIW1"/>
<dbReference type="EMBL" id="VSRR010144349">
    <property type="protein sequence ID" value="MPD05089.1"/>
    <property type="molecule type" value="Genomic_DNA"/>
</dbReference>